<dbReference type="EMBL" id="JALDAX010000011">
    <property type="protein sequence ID" value="MCI3243494.1"/>
    <property type="molecule type" value="Genomic_DNA"/>
</dbReference>
<dbReference type="PANTHER" id="PTHR46796">
    <property type="entry name" value="HTH-TYPE TRANSCRIPTIONAL ACTIVATOR RHAS-RELATED"/>
    <property type="match status" value="1"/>
</dbReference>
<keyword evidence="6" id="KW-1185">Reference proteome</keyword>
<organism evidence="5 6">
    <name type="scientific">Streptomyces spinosisporus</name>
    <dbReference type="NCBI Taxonomy" id="2927582"/>
    <lineage>
        <taxon>Bacteria</taxon>
        <taxon>Bacillati</taxon>
        <taxon>Actinomycetota</taxon>
        <taxon>Actinomycetes</taxon>
        <taxon>Kitasatosporales</taxon>
        <taxon>Streptomycetaceae</taxon>
        <taxon>Streptomyces</taxon>
    </lineage>
</organism>
<dbReference type="RefSeq" id="WP_016432909.1">
    <property type="nucleotide sequence ID" value="NZ_JALDAX010000011.1"/>
</dbReference>
<evidence type="ECO:0000259" key="4">
    <source>
        <dbReference type="PROSITE" id="PS01124"/>
    </source>
</evidence>
<keyword evidence="1" id="KW-0805">Transcription regulation</keyword>
<evidence type="ECO:0000256" key="1">
    <source>
        <dbReference type="ARBA" id="ARBA00023015"/>
    </source>
</evidence>
<reference evidence="5" key="1">
    <citation type="submission" date="2022-03" db="EMBL/GenBank/DDBJ databases">
        <title>Streptomyces 7R015 and 7R016 isolated from Barleria lupulina in Thailand.</title>
        <authorList>
            <person name="Kanchanasin P."/>
            <person name="Phongsopitanun W."/>
            <person name="Tanasupawat S."/>
        </authorList>
    </citation>
    <scope>NUCLEOTIDE SEQUENCE</scope>
    <source>
        <strain evidence="5">7R016</strain>
    </source>
</reference>
<dbReference type="InterPro" id="IPR035418">
    <property type="entry name" value="AraC-bd_2"/>
</dbReference>
<comment type="caution">
    <text evidence="5">The sequence shown here is derived from an EMBL/GenBank/DDBJ whole genome shotgun (WGS) entry which is preliminary data.</text>
</comment>
<accession>A0ABS9XN40</accession>
<dbReference type="PRINTS" id="PR00032">
    <property type="entry name" value="HTHARAC"/>
</dbReference>
<evidence type="ECO:0000256" key="2">
    <source>
        <dbReference type="ARBA" id="ARBA00023125"/>
    </source>
</evidence>
<dbReference type="Pfam" id="PF12833">
    <property type="entry name" value="HTH_18"/>
    <property type="match status" value="1"/>
</dbReference>
<keyword evidence="2" id="KW-0238">DNA-binding</keyword>
<dbReference type="Proteomes" id="UP001165270">
    <property type="component" value="Unassembled WGS sequence"/>
</dbReference>
<keyword evidence="3" id="KW-0804">Transcription</keyword>
<dbReference type="InterPro" id="IPR018060">
    <property type="entry name" value="HTH_AraC"/>
</dbReference>
<dbReference type="InterPro" id="IPR009057">
    <property type="entry name" value="Homeodomain-like_sf"/>
</dbReference>
<evidence type="ECO:0000313" key="5">
    <source>
        <dbReference type="EMBL" id="MCI3243494.1"/>
    </source>
</evidence>
<gene>
    <name evidence="5" type="ORF">MQN93_27610</name>
</gene>
<feature type="domain" description="HTH araC/xylS-type" evidence="4">
    <location>
        <begin position="224"/>
        <end position="325"/>
    </location>
</feature>
<name>A0ABS9XN40_9ACTN</name>
<dbReference type="SUPFAM" id="SSF46689">
    <property type="entry name" value="Homeodomain-like"/>
    <property type="match status" value="1"/>
</dbReference>
<evidence type="ECO:0000256" key="3">
    <source>
        <dbReference type="ARBA" id="ARBA00023163"/>
    </source>
</evidence>
<dbReference type="SMART" id="SM00342">
    <property type="entry name" value="HTH_ARAC"/>
    <property type="match status" value="1"/>
</dbReference>
<dbReference type="Gene3D" id="1.10.10.60">
    <property type="entry name" value="Homeodomain-like"/>
    <property type="match status" value="1"/>
</dbReference>
<dbReference type="PROSITE" id="PS01124">
    <property type="entry name" value="HTH_ARAC_FAMILY_2"/>
    <property type="match status" value="1"/>
</dbReference>
<dbReference type="InterPro" id="IPR020449">
    <property type="entry name" value="Tscrpt_reg_AraC-type_HTH"/>
</dbReference>
<dbReference type="Pfam" id="PF14525">
    <property type="entry name" value="AraC_binding_2"/>
    <property type="match status" value="1"/>
</dbReference>
<proteinExistence type="predicted"/>
<sequence>MSVSFSTDDVSPAERDDYWQHIARRYHGHDIRFPHSGHDWFRARSVTRDLGTATITTASITADPAWTTLEAHRTPRRLHWADTDAYEVKLLRHGVLYVVAQDGREAALRPGDFALADMERPRDVAMAAGGHQEVLTLLVPRTQLPLPSSELALLTAVRLSGQEGSGSLISALLRGIAAEQDTYDPAESVRISSAVLDLLTAALAGRLDRRASIPDKVHHRALVQRIYAFMESHLGNSALSPRAVADAHHISLRYLHKLFEAEECTVAEWIRLRRLEQCRRDLTDVTLLNRPVSAIAARWGFADTAHFTRLFRTTHGMAPGAYRMLHTRS</sequence>
<protein>
    <submittedName>
        <fullName evidence="5">Helix-turn-helix domain-containing protein</fullName>
    </submittedName>
</protein>
<dbReference type="InterPro" id="IPR050204">
    <property type="entry name" value="AraC_XylS_family_regulators"/>
</dbReference>
<dbReference type="PANTHER" id="PTHR46796:SF6">
    <property type="entry name" value="ARAC SUBFAMILY"/>
    <property type="match status" value="1"/>
</dbReference>
<evidence type="ECO:0000313" key="6">
    <source>
        <dbReference type="Proteomes" id="UP001165270"/>
    </source>
</evidence>